<proteinExistence type="predicted"/>
<dbReference type="InterPro" id="IPR050261">
    <property type="entry name" value="FrsA_esterase"/>
</dbReference>
<reference evidence="3" key="1">
    <citation type="journal article" date="2019" name="Int. J. Syst. Evol. Microbiol.">
        <title>The Global Catalogue of Microorganisms (GCM) 10K type strain sequencing project: providing services to taxonomists for standard genome sequencing and annotation.</title>
        <authorList>
            <consortium name="The Broad Institute Genomics Platform"/>
            <consortium name="The Broad Institute Genome Sequencing Center for Infectious Disease"/>
            <person name="Wu L."/>
            <person name="Ma J."/>
        </authorList>
    </citation>
    <scope>NUCLEOTIDE SEQUENCE [LARGE SCALE GENOMIC DNA]</scope>
    <source>
        <strain evidence="3">JCM 16545</strain>
    </source>
</reference>
<keyword evidence="3" id="KW-1185">Reference proteome</keyword>
<feature type="domain" description="Acetyl xylan esterase" evidence="1">
    <location>
        <begin position="67"/>
        <end position="235"/>
    </location>
</feature>
<dbReference type="PANTHER" id="PTHR22946:SF0">
    <property type="entry name" value="DIENELACTONE HYDROLASE DOMAIN-CONTAINING PROTEIN"/>
    <property type="match status" value="1"/>
</dbReference>
<dbReference type="InterPro" id="IPR008391">
    <property type="entry name" value="AXE1_dom"/>
</dbReference>
<organism evidence="2 3">
    <name type="scientific">Rubritalea spongiae</name>
    <dbReference type="NCBI Taxonomy" id="430797"/>
    <lineage>
        <taxon>Bacteria</taxon>
        <taxon>Pseudomonadati</taxon>
        <taxon>Verrucomicrobiota</taxon>
        <taxon>Verrucomicrobiia</taxon>
        <taxon>Verrucomicrobiales</taxon>
        <taxon>Rubritaleaceae</taxon>
        <taxon>Rubritalea</taxon>
    </lineage>
</organism>
<accession>A0ABW5E9W9</accession>
<evidence type="ECO:0000259" key="1">
    <source>
        <dbReference type="Pfam" id="PF05448"/>
    </source>
</evidence>
<dbReference type="Proteomes" id="UP001597297">
    <property type="component" value="Unassembled WGS sequence"/>
</dbReference>
<dbReference type="RefSeq" id="WP_377094016.1">
    <property type="nucleotide sequence ID" value="NZ_JBHSJM010000001.1"/>
</dbReference>
<dbReference type="Pfam" id="PF05448">
    <property type="entry name" value="AXE1"/>
    <property type="match status" value="1"/>
</dbReference>
<keyword evidence="2" id="KW-0378">Hydrolase</keyword>
<evidence type="ECO:0000313" key="3">
    <source>
        <dbReference type="Proteomes" id="UP001597297"/>
    </source>
</evidence>
<dbReference type="SUPFAM" id="SSF53474">
    <property type="entry name" value="alpha/beta-Hydrolases"/>
    <property type="match status" value="1"/>
</dbReference>
<dbReference type="Gene3D" id="3.40.50.1820">
    <property type="entry name" value="alpha/beta hydrolase"/>
    <property type="match status" value="1"/>
</dbReference>
<dbReference type="GO" id="GO:0016787">
    <property type="term" value="F:hydrolase activity"/>
    <property type="evidence" value="ECO:0007669"/>
    <property type="project" value="UniProtKB-KW"/>
</dbReference>
<comment type="caution">
    <text evidence="2">The sequence shown here is derived from an EMBL/GenBank/DDBJ whole genome shotgun (WGS) entry which is preliminary data.</text>
</comment>
<gene>
    <name evidence="2" type="ORF">ACFSQZ_12025</name>
</gene>
<dbReference type="PANTHER" id="PTHR22946">
    <property type="entry name" value="DIENELACTONE HYDROLASE DOMAIN-CONTAINING PROTEIN-RELATED"/>
    <property type="match status" value="1"/>
</dbReference>
<dbReference type="InterPro" id="IPR029058">
    <property type="entry name" value="AB_hydrolase_fold"/>
</dbReference>
<evidence type="ECO:0000313" key="2">
    <source>
        <dbReference type="EMBL" id="MFD2277199.1"/>
    </source>
</evidence>
<dbReference type="EMBL" id="JBHUJC010000041">
    <property type="protein sequence ID" value="MFD2277199.1"/>
    <property type="molecule type" value="Genomic_DNA"/>
</dbReference>
<protein>
    <submittedName>
        <fullName evidence="2">Alpha/beta hydrolase family protein</fullName>
        <ecNumber evidence="2">3.4.-.-</ecNumber>
    </submittedName>
</protein>
<sequence length="611" mass="69673">MKYLLTLFILVHSLSAKDTFVPLREGDDVPMNVVDLWSGLDLRTDPIEKEIVKTYEEDGVVCEYVMYTVATIKGKRSRIAAYYTYPKGGKDLPAFVWAHGGGQRAEKERGIYFAKQGYATLDINWNGRELDPDVKKNTDWGNVDPTQGKRFYPKALREKRHTGAEPDEYTIDAVVSPRNKYWFMLAYAGRRGITFLEQQEQVDPERIGFTGFSMGGNITSFCAIDKRLKAVAPIVGGSGFSYDRIAGYPSVRGTQKNHDLLSNTIEPQAYWPHVTAPVMFISGTNDFHGRLDFLQRCADLLPKDTVWTMSQTMHNNHSPGSKQYLALEYWFDHYLKGEVLAVPTTAQSSFSKVSDDMWRLEVTPDDIENVEAVQIYYSWDTAISNRFNKPIETKRNGHQWSAEIPTRSELPVTAFANILYKSHSGVAEETLSGKTDVFSITSRFYSEIPDQMDEEMYVGLQLDRTFEPVFAEFPKDNLIWAVRPQDQSVITYKFNDYALAFPSDKKLKFQVVPADEELNLIVSFSSHKHLIKSQNELSKDVSISKRFKEAGDLVISLDELVKESGNESERISSWHNVSTMKVSLRKSSRERINLLDPETSGKYLRSIEWVD</sequence>
<dbReference type="EC" id="3.4.-.-" evidence="2"/>
<name>A0ABW5E9W9_9BACT</name>